<reference evidence="4 5" key="1">
    <citation type="submission" date="2023-10" db="EMBL/GenBank/DDBJ databases">
        <title>Draft genome sequence of Xylaria bambusicola isolate GMP-LS, the root and basal stem rot pathogen of sugarcane in Indonesia.</title>
        <authorList>
            <person name="Selvaraj P."/>
            <person name="Muralishankar V."/>
            <person name="Muruganantham S."/>
            <person name="Sp S."/>
            <person name="Haryani S."/>
            <person name="Lau K.J.X."/>
            <person name="Naqvi N.I."/>
        </authorList>
    </citation>
    <scope>NUCLEOTIDE SEQUENCE [LARGE SCALE GENOMIC DNA]</scope>
    <source>
        <strain evidence="4">GMP-LS</strain>
    </source>
</reference>
<dbReference type="GO" id="GO:0004015">
    <property type="term" value="F:adenosylmethionine-8-amino-7-oxononanoate transaminase activity"/>
    <property type="evidence" value="ECO:0007669"/>
    <property type="project" value="TreeGrafter"/>
</dbReference>
<sequence>MSPIGSLLWRHLRVYQIYGSNTDVGKTIFTSIFCNASSRIWRHETTAYLKPVSTGPEDEADDKCVSIAIPIAVQFHSDLLPGVVIVTYPTTVKSHIKAVLIHSHIRRFANGVARRTLYQYSQPVSPHIAAKGNVISDQCILKSVHEYSSERAAAGPGWLFIETAGGTHSPGPSGTPQADLYAALRCPVVLVGDWKLGGISSTVSAFECLRIRGYDVEGIVLFEDEKYGNSDYLKEYFKEHYGIPVMALPRPPPLDNGSSKTKDYELMLEYYALASHTKEVEETLVYLDDRYKSRIKVLESMAAGAHQRIWYPFTQQKLLQPKDIVPIDSASGNHFQTLVPECSENPTGKPLLQPSFDGSASWWTQGLGHGNISLTLAAAYAASRYGHVMFAGMIHKPALDLAASMLEIAQNPRLSRVFFSDNGSTGMEVAVKMALRAARTRYGWSPNTKMDVLGLKDSYHGDTIGTMDCAEPNTYNEKVEWYEGKGVWLDYPQVQCVAGEWQIQAPSEFGTDCNHRFPHLADIFNLGQRISRGDHKVYEKYILSTLRRHLDKGHKFGALILEPVVLGAGGMVLVDPLFQKTLVDVVRHRPSIFDLDNSQTLPSDDRDWSGLPIVFDEVFTGLYRLGRPMAATFLDSNPDISVHAKLMTGGLVPLCVTLASECIFDAFASEEKSDALLHGHSYTAHPVGCQVAIESLKQLQAMDKSGDWNWAKSNGWLQAKNDTYSELSQTNTQVWSIWPLDLVQWISLQAEGVAGVWAMGSVLAIHLRASDGSGYTSTAAEGLRKRLLAGTGTGNAATGSWNVHSRVLGNVLYIMGSQRMMEQEVEEISKLLRTGLEECL</sequence>
<keyword evidence="3" id="KW-0808">Transferase</keyword>
<dbReference type="GO" id="GO:0009102">
    <property type="term" value="P:biotin biosynthetic process"/>
    <property type="evidence" value="ECO:0007669"/>
    <property type="project" value="InterPro"/>
</dbReference>
<dbReference type="Gene3D" id="3.40.640.10">
    <property type="entry name" value="Type I PLP-dependent aspartate aminotransferase-like (Major domain)"/>
    <property type="match status" value="1"/>
</dbReference>
<dbReference type="PANTHER" id="PTHR42684">
    <property type="entry name" value="ADENOSYLMETHIONINE-8-AMINO-7-OXONONANOATE AMINOTRANSFERASE"/>
    <property type="match status" value="1"/>
</dbReference>
<dbReference type="GO" id="GO:0004141">
    <property type="term" value="F:dethiobiotin synthase activity"/>
    <property type="evidence" value="ECO:0007669"/>
    <property type="project" value="InterPro"/>
</dbReference>
<name>A0AAN7UXN6_9PEZI</name>
<dbReference type="InterPro" id="IPR027417">
    <property type="entry name" value="P-loop_NTPase"/>
</dbReference>
<comment type="subcellular location">
    <subcellularLocation>
        <location evidence="1">Mitochondrion</location>
    </subcellularLocation>
</comment>
<dbReference type="PANTHER" id="PTHR42684:SF3">
    <property type="entry name" value="ADENOSYLMETHIONINE-8-AMINO-7-OXONONANOATE AMINOTRANSFERASE"/>
    <property type="match status" value="1"/>
</dbReference>
<dbReference type="Pfam" id="PF13500">
    <property type="entry name" value="AAA_26"/>
    <property type="match status" value="1"/>
</dbReference>
<dbReference type="FunFam" id="3.90.1150.10:FF:000080">
    <property type="entry name" value="Bifunctional dethiobiotin synthetase/adenosylmethionine-8-amino-7-oxononanoate aminotransferase"/>
    <property type="match status" value="1"/>
</dbReference>
<keyword evidence="2" id="KW-0032">Aminotransferase</keyword>
<dbReference type="InterPro" id="IPR049704">
    <property type="entry name" value="Aminotrans_3_PPA_site"/>
</dbReference>
<keyword evidence="5" id="KW-1185">Reference proteome</keyword>
<dbReference type="EMBL" id="JAWHQM010000113">
    <property type="protein sequence ID" value="KAK5637393.1"/>
    <property type="molecule type" value="Genomic_DNA"/>
</dbReference>
<dbReference type="SUPFAM" id="SSF52540">
    <property type="entry name" value="P-loop containing nucleoside triphosphate hydrolases"/>
    <property type="match status" value="1"/>
</dbReference>
<evidence type="ECO:0000256" key="2">
    <source>
        <dbReference type="ARBA" id="ARBA00022576"/>
    </source>
</evidence>
<evidence type="ECO:0000313" key="5">
    <source>
        <dbReference type="Proteomes" id="UP001305414"/>
    </source>
</evidence>
<gene>
    <name evidence="4" type="ORF">RRF57_013105</name>
</gene>
<dbReference type="Gene3D" id="3.40.50.300">
    <property type="entry name" value="P-loop containing nucleotide triphosphate hydrolases"/>
    <property type="match status" value="1"/>
</dbReference>
<dbReference type="GO" id="GO:0000287">
    <property type="term" value="F:magnesium ion binding"/>
    <property type="evidence" value="ECO:0007669"/>
    <property type="project" value="InterPro"/>
</dbReference>
<evidence type="ECO:0000256" key="1">
    <source>
        <dbReference type="ARBA" id="ARBA00004173"/>
    </source>
</evidence>
<organism evidence="4 5">
    <name type="scientific">Xylaria bambusicola</name>
    <dbReference type="NCBI Taxonomy" id="326684"/>
    <lineage>
        <taxon>Eukaryota</taxon>
        <taxon>Fungi</taxon>
        <taxon>Dikarya</taxon>
        <taxon>Ascomycota</taxon>
        <taxon>Pezizomycotina</taxon>
        <taxon>Sordariomycetes</taxon>
        <taxon>Xylariomycetidae</taxon>
        <taxon>Xylariales</taxon>
        <taxon>Xylariaceae</taxon>
        <taxon>Xylaria</taxon>
    </lineage>
</organism>
<dbReference type="CDD" id="cd03109">
    <property type="entry name" value="DTBS"/>
    <property type="match status" value="1"/>
</dbReference>
<dbReference type="InterPro" id="IPR004472">
    <property type="entry name" value="DTB_synth_BioD"/>
</dbReference>
<dbReference type="AlphaFoldDB" id="A0AAN7UXN6"/>
<evidence type="ECO:0000256" key="3">
    <source>
        <dbReference type="ARBA" id="ARBA00022679"/>
    </source>
</evidence>
<dbReference type="GO" id="GO:0005739">
    <property type="term" value="C:mitochondrion"/>
    <property type="evidence" value="ECO:0007669"/>
    <property type="project" value="UniProtKB-SubCell"/>
</dbReference>
<dbReference type="GO" id="GO:0005524">
    <property type="term" value="F:ATP binding"/>
    <property type="evidence" value="ECO:0007669"/>
    <property type="project" value="InterPro"/>
</dbReference>
<evidence type="ECO:0008006" key="6">
    <source>
        <dbReference type="Google" id="ProtNLM"/>
    </source>
</evidence>
<dbReference type="InterPro" id="IPR015424">
    <property type="entry name" value="PyrdxlP-dep_Trfase"/>
</dbReference>
<protein>
    <recommendedName>
        <fullName evidence="6">Dethiobiotin synthase</fullName>
    </recommendedName>
</protein>
<accession>A0AAN7UXN6</accession>
<dbReference type="HAMAP" id="MF_00336">
    <property type="entry name" value="BioD"/>
    <property type="match status" value="1"/>
</dbReference>
<proteinExistence type="inferred from homology"/>
<dbReference type="Pfam" id="PF00202">
    <property type="entry name" value="Aminotran_3"/>
    <property type="match status" value="2"/>
</dbReference>
<dbReference type="PROSITE" id="PS00600">
    <property type="entry name" value="AA_TRANSFER_CLASS_3"/>
    <property type="match status" value="1"/>
</dbReference>
<dbReference type="Proteomes" id="UP001305414">
    <property type="component" value="Unassembled WGS sequence"/>
</dbReference>
<dbReference type="GO" id="GO:0030170">
    <property type="term" value="F:pyridoxal phosphate binding"/>
    <property type="evidence" value="ECO:0007669"/>
    <property type="project" value="InterPro"/>
</dbReference>
<dbReference type="InterPro" id="IPR015421">
    <property type="entry name" value="PyrdxlP-dep_Trfase_major"/>
</dbReference>
<comment type="caution">
    <text evidence="4">The sequence shown here is derived from an EMBL/GenBank/DDBJ whole genome shotgun (WGS) entry which is preliminary data.</text>
</comment>
<evidence type="ECO:0000313" key="4">
    <source>
        <dbReference type="EMBL" id="KAK5637393.1"/>
    </source>
</evidence>
<dbReference type="SUPFAM" id="SSF53383">
    <property type="entry name" value="PLP-dependent transferases"/>
    <property type="match status" value="1"/>
</dbReference>
<dbReference type="InterPro" id="IPR005814">
    <property type="entry name" value="Aminotrans_3"/>
</dbReference>